<dbReference type="Pfam" id="PF23399">
    <property type="entry name" value="LTI65_PGEED"/>
    <property type="match status" value="1"/>
</dbReference>
<dbReference type="Pfam" id="PF23402">
    <property type="entry name" value="LTI65_LTI78_NYQTKV"/>
    <property type="match status" value="1"/>
</dbReference>
<feature type="compositionally biased region" description="Basic and acidic residues" evidence="1">
    <location>
        <begin position="470"/>
        <end position="494"/>
    </location>
</feature>
<dbReference type="GO" id="GO:0009737">
    <property type="term" value="P:response to abscisic acid"/>
    <property type="evidence" value="ECO:0007669"/>
    <property type="project" value="InterPro"/>
</dbReference>
<reference evidence="6" key="1">
    <citation type="submission" date="2022-07" db="EMBL/GenBank/DDBJ databases">
        <authorList>
            <person name="Macas J."/>
            <person name="Novak P."/>
            <person name="Neumann P."/>
        </authorList>
    </citation>
    <scope>NUCLEOTIDE SEQUENCE</scope>
</reference>
<dbReference type="InterPro" id="IPR037491">
    <property type="entry name" value="LTI78/LTI65"/>
</dbReference>
<feature type="domain" description="LTI65/LTI78 NYQTKV repeat" evidence="3">
    <location>
        <begin position="191"/>
        <end position="244"/>
    </location>
</feature>
<dbReference type="EMBL" id="CAMAPF010000232">
    <property type="protein sequence ID" value="CAH9114802.1"/>
    <property type="molecule type" value="Genomic_DNA"/>
</dbReference>
<gene>
    <name evidence="5" type="ORF">CEPIT_LOCUS20860</name>
    <name evidence="6" type="ORF">CEPIT_LOCUS43927</name>
</gene>
<feature type="region of interest" description="Disordered" evidence="1">
    <location>
        <begin position="116"/>
        <end position="140"/>
    </location>
</feature>
<feature type="region of interest" description="Disordered" evidence="1">
    <location>
        <begin position="396"/>
        <end position="421"/>
    </location>
</feature>
<dbReference type="EMBL" id="CAMAPF010001137">
    <property type="protein sequence ID" value="CAH9147695.1"/>
    <property type="molecule type" value="Genomic_DNA"/>
</dbReference>
<evidence type="ECO:0000313" key="5">
    <source>
        <dbReference type="EMBL" id="CAH9114802.1"/>
    </source>
</evidence>
<dbReference type="PANTHER" id="PTHR33836">
    <property type="entry name" value="LOW-TEMPERATURE-INDUCED 65 KDA PROTEIN-RELATED"/>
    <property type="match status" value="1"/>
</dbReference>
<organism evidence="6 7">
    <name type="scientific">Cuscuta epithymum</name>
    <dbReference type="NCBI Taxonomy" id="186058"/>
    <lineage>
        <taxon>Eukaryota</taxon>
        <taxon>Viridiplantae</taxon>
        <taxon>Streptophyta</taxon>
        <taxon>Embryophyta</taxon>
        <taxon>Tracheophyta</taxon>
        <taxon>Spermatophyta</taxon>
        <taxon>Magnoliopsida</taxon>
        <taxon>eudicotyledons</taxon>
        <taxon>Gunneridae</taxon>
        <taxon>Pentapetalae</taxon>
        <taxon>asterids</taxon>
        <taxon>lamiids</taxon>
        <taxon>Solanales</taxon>
        <taxon>Convolvulaceae</taxon>
        <taxon>Cuscuteae</taxon>
        <taxon>Cuscuta</taxon>
        <taxon>Cuscuta subgen. Cuscuta</taxon>
    </lineage>
</organism>
<feature type="domain" description="LTI65/LTI78 N-terminal" evidence="4">
    <location>
        <begin position="38"/>
        <end position="93"/>
    </location>
</feature>
<feature type="region of interest" description="Disordered" evidence="1">
    <location>
        <begin position="1"/>
        <end position="98"/>
    </location>
</feature>
<evidence type="ECO:0000259" key="4">
    <source>
        <dbReference type="Pfam" id="PF23403"/>
    </source>
</evidence>
<feature type="compositionally biased region" description="Basic and acidic residues" evidence="1">
    <location>
        <begin position="129"/>
        <end position="140"/>
    </location>
</feature>
<feature type="compositionally biased region" description="Basic and acidic residues" evidence="1">
    <location>
        <begin position="409"/>
        <end position="421"/>
    </location>
</feature>
<dbReference type="InterPro" id="IPR056605">
    <property type="entry name" value="LTI65_LTI78_N"/>
</dbReference>
<dbReference type="InterPro" id="IPR057058">
    <property type="entry name" value="LTI65_LTI78_NYQTKV"/>
</dbReference>
<feature type="region of interest" description="Disordered" evidence="1">
    <location>
        <begin position="513"/>
        <end position="550"/>
    </location>
</feature>
<name>A0AAV0GIF0_9ASTE</name>
<feature type="compositionally biased region" description="Basic and acidic residues" evidence="1">
    <location>
        <begin position="56"/>
        <end position="72"/>
    </location>
</feature>
<evidence type="ECO:0008006" key="8">
    <source>
        <dbReference type="Google" id="ProtNLM"/>
    </source>
</evidence>
<comment type="caution">
    <text evidence="6">The sequence shown here is derived from an EMBL/GenBank/DDBJ whole genome shotgun (WGS) entry which is preliminary data.</text>
</comment>
<evidence type="ECO:0000313" key="6">
    <source>
        <dbReference type="EMBL" id="CAH9147695.1"/>
    </source>
</evidence>
<feature type="compositionally biased region" description="Polar residues" evidence="1">
    <location>
        <begin position="163"/>
        <end position="176"/>
    </location>
</feature>
<evidence type="ECO:0000259" key="2">
    <source>
        <dbReference type="Pfam" id="PF23399"/>
    </source>
</evidence>
<dbReference type="Pfam" id="PF23403">
    <property type="entry name" value="LTI65_LTI78_N"/>
    <property type="match status" value="1"/>
</dbReference>
<keyword evidence="7" id="KW-1185">Reference proteome</keyword>
<feature type="domain" description="LTI65/LTI78 PGEED repeat" evidence="2">
    <location>
        <begin position="418"/>
        <end position="448"/>
    </location>
</feature>
<accession>A0AAV0GIF0</accession>
<feature type="region of interest" description="Disordered" evidence="1">
    <location>
        <begin position="341"/>
        <end position="376"/>
    </location>
</feature>
<feature type="region of interest" description="Disordered" evidence="1">
    <location>
        <begin position="152"/>
        <end position="313"/>
    </location>
</feature>
<feature type="compositionally biased region" description="Basic and acidic residues" evidence="1">
    <location>
        <begin position="353"/>
        <end position="364"/>
    </location>
</feature>
<evidence type="ECO:0000256" key="1">
    <source>
        <dbReference type="SAM" id="MobiDB-lite"/>
    </source>
</evidence>
<sequence>MDETQILRGHDEGQTHGRGGVVRPSVIQEEESGAHDEHHHDKKSVLKKVKEKAKKIKDTLKHHGHAHDHDGDESLEDDDEMEVDPDVHGGHIGGDSAIGGTAIRHKTLDDFGHVEKPIVKPTSPRKDHHGLGLKDEGIIKPGEELESKHTRGITRVPLHKHNQPSVPEPTNQSSAHRNPGDLLQQQPEVSKIGAPVGLEEDPQAPSNHPRAPSNYQSKTIDPTGAGGVEAGISPLIQSFENMEVGKPESRTTTGSHDQFAPDQSVAVDSMSSKDTESIPKRFDPSKPEDLPVDPVDGRPSAPQGGSYAGRSAEYAKSAAIAVAEKLAPVYERVAGAGSAVMEKLPLPGGSGQRVKETSRDEHDQQGGGKSVTSTVKEKLAPVYDKVTAAGSTLMSKVQGPGTGQAIVKEGNEENVKSDKGVSMKEYLAEKLKPGEEDKALSDMISGTLSRQKAEKTGETGKYIRPMGRVTESKKVAERLGPLDDTPKEGSEEKGMVDMLKGAVNSWLGRDDELRAATHHTDEKTVGVSRAEEVHDENAVGERRRLQESGQ</sequence>
<feature type="region of interest" description="Disordered" evidence="1">
    <location>
        <begin position="444"/>
        <end position="494"/>
    </location>
</feature>
<dbReference type="GO" id="GO:0006950">
    <property type="term" value="P:response to stress"/>
    <property type="evidence" value="ECO:0007669"/>
    <property type="project" value="TreeGrafter"/>
</dbReference>
<dbReference type="Proteomes" id="UP001152523">
    <property type="component" value="Unassembled WGS sequence"/>
</dbReference>
<feature type="compositionally biased region" description="Acidic residues" evidence="1">
    <location>
        <begin position="73"/>
        <end position="84"/>
    </location>
</feature>
<dbReference type="AlphaFoldDB" id="A0AAV0GIF0"/>
<evidence type="ECO:0000313" key="7">
    <source>
        <dbReference type="Proteomes" id="UP001152523"/>
    </source>
</evidence>
<dbReference type="PANTHER" id="PTHR33836:SF1">
    <property type="entry name" value="LOW-TEMPERATURE-INDUCED 65 KDA PROTEIN-RELATED"/>
    <property type="match status" value="1"/>
</dbReference>
<feature type="compositionally biased region" description="Basic residues" evidence="1">
    <location>
        <begin position="40"/>
        <end position="55"/>
    </location>
</feature>
<dbReference type="InterPro" id="IPR057059">
    <property type="entry name" value="LTI65/LTI78_PGEED"/>
</dbReference>
<evidence type="ECO:0000259" key="3">
    <source>
        <dbReference type="Pfam" id="PF23402"/>
    </source>
</evidence>
<feature type="compositionally biased region" description="Basic and acidic residues" evidence="1">
    <location>
        <begin position="271"/>
        <end position="289"/>
    </location>
</feature>
<proteinExistence type="predicted"/>
<protein>
    <recommendedName>
        <fullName evidence="8">Low-temperature-induced 65 kDa protein</fullName>
    </recommendedName>
</protein>